<feature type="region of interest" description="Disordered" evidence="1">
    <location>
        <begin position="484"/>
        <end position="565"/>
    </location>
</feature>
<evidence type="ECO:0000313" key="2">
    <source>
        <dbReference type="EMBL" id="KAF7565980.1"/>
    </source>
</evidence>
<feature type="compositionally biased region" description="Low complexity" evidence="1">
    <location>
        <begin position="438"/>
        <end position="447"/>
    </location>
</feature>
<evidence type="ECO:0000313" key="4">
    <source>
        <dbReference type="Proteomes" id="UP000249757"/>
    </source>
</evidence>
<dbReference type="Proteomes" id="UP000245464">
    <property type="component" value="Chromosome 10"/>
</dbReference>
<reference evidence="4" key="4">
    <citation type="journal article" date="2022" name="Microb. Genom.">
        <title>A global pangenome for the wheat fungal pathogen Pyrenophora tritici-repentis and prediction of effector protein structural homology.</title>
        <authorList>
            <person name="Moolhuijzen P.M."/>
            <person name="See P.T."/>
            <person name="Shi G."/>
            <person name="Powell H.R."/>
            <person name="Cockram J."/>
            <person name="Jorgensen L.N."/>
            <person name="Benslimane H."/>
            <person name="Strelkov S.E."/>
            <person name="Turner J."/>
            <person name="Liu Z."/>
            <person name="Moffat C.S."/>
        </authorList>
    </citation>
    <scope>NUCLEOTIDE SEQUENCE [LARGE SCALE GENOMIC DNA]</scope>
</reference>
<feature type="compositionally biased region" description="Acidic residues" evidence="1">
    <location>
        <begin position="527"/>
        <end position="554"/>
    </location>
</feature>
<dbReference type="Gene3D" id="3.40.50.300">
    <property type="entry name" value="P-loop containing nucleotide triphosphate hydrolases"/>
    <property type="match status" value="1"/>
</dbReference>
<dbReference type="EMBL" id="NQIK02000010">
    <property type="protein sequence ID" value="KAF7565980.1"/>
    <property type="molecule type" value="Genomic_DNA"/>
</dbReference>
<gene>
    <name evidence="3" type="ORF">Ptr86124_011216</name>
    <name evidence="2" type="ORF">PtrM4_054140</name>
</gene>
<dbReference type="EMBL" id="NRDI02000019">
    <property type="protein sequence ID" value="KAI1509630.1"/>
    <property type="molecule type" value="Genomic_DNA"/>
</dbReference>
<accession>A0A2W1CYI8</accession>
<feature type="compositionally biased region" description="Polar residues" evidence="1">
    <location>
        <begin position="510"/>
        <end position="519"/>
    </location>
</feature>
<evidence type="ECO:0000256" key="1">
    <source>
        <dbReference type="SAM" id="MobiDB-lite"/>
    </source>
</evidence>
<proteinExistence type="predicted"/>
<feature type="region of interest" description="Disordered" evidence="1">
    <location>
        <begin position="129"/>
        <end position="172"/>
    </location>
</feature>
<dbReference type="InterPro" id="IPR027417">
    <property type="entry name" value="P-loop_NTPase"/>
</dbReference>
<sequence length="1434" mass="159446">MANSAPVPVVTRPPNPVADTYAYDHVNPETQTEVFKGFGIANNDTLQTEFMNKFDSLLPTLHADFGKPNPQLGMSRMSRMSRMSKAERAGYGQQVFDALPLVPDAPEPWKTKAISKLITDSNLRLVRAAQRKAERDAKTAVKRQTLPSRKPSQHKRKKPSGRTDQDSSDDNSFTLRIAKRSMSRTPTLGLSSQPMTIFPGNNDAMSNGNYSGMPHGFGGHGSLGNFSGSLPGILAPDPFIKPDDLTLRIALCAVQNGGIVKTLAEVTGDALTGSSTSGRIQWSALLEEADSVSDVDRKTFLYDSSARYPELFFSPRPRQEVAVRTSGQMKTALADFRRGSTVYLTTFVVTKPITLHESDTSAIASIEQDTRHNEDASQRSNYNSPKLEDIKGDKIQANQSQPVAGNERQVAHRDDLASERSISEREDRDSYDTRHGSKAPSPEANNAAAELPQYKATANRDAPPPTHDDDAQLDAQELATLPPQVSQVAASDDTRTQVTQEEQTLGLPAPQSSQWTAINDPTWLDQLGDDYDDDIIPGFDEDDEYDEDDTGDADQEQHDNTAARDAAAAFARERLSAAGTAHEKAQKMGIEEWQRAADTFLTPLQKLQLKGGECRVHLSPKVGLNPDFEPMPLQMVGSVELIRTAQGPRGGALLIDKMGLGKSIACVMAYYINLAAVAKIHGTTKANEFPPLHDDRFFDIKPQIGATFLQASAQGIAAIPEAFAKIFADSKFLRENKVFRPKLVILHPEGKKIAESLGGEKNGIFYKMAQADWNEVNPRPDWDSPRVRRAYHCPGYESNEEQWEEEWETEEVPCYEGATVEAPAPSSTRYLIVSTSGCWTKNISKNFSRVEENKAEFKALQKTLDDLEMKSPHATKKIANAKTAIQRHKNNWMRALNGFPDGSGPLQALRRCISKGPGGKMRTMIYVIDIGFAGWIWIDELHAAGSANTIIYTQIVDYFLETRPKSHRPGIVGISGTALANGIDLVLTFADKVIARLVDRKSKDEGARLMASLCSQHSREYQIAWQTVLKIFTSQVNHKDADEISPIAKMNGALEDPKVDKMFSGFAALLEWFCIGRDYASKDPWGNQLNIVDAKHTIQYLNITHEPRWFNEVKKAENAVQAAVKQKYKDDLDAWEQLDDPTIPKPSKVNMQRANPAAYTIARLVSCFPNLLNAIDAWDKANPEAAVFAKGRTLGKDNKALQSALVSEQSIRDSFIWRIAKNACKGSAKIKHIKDYINQLRKERSEVTHPILQRAKQGEKFHYKSKYIVVTSMRLARALLWTYLCQTFQDRHVCMASGSSNRAKSLAQWRTFYDPSTDRADDDVFILVAGLRVISQSVTLVEGHVLEGLDLPLSIHDAQQVANRQFRVGQQHDEVFVNWLITHDSELKYRTIDDRIAARTKAKQTFLTTIQSRKTGDADKNQEEYAVIDLTGED</sequence>
<dbReference type="Proteomes" id="UP000249757">
    <property type="component" value="Unassembled WGS sequence"/>
</dbReference>
<organism evidence="3 4">
    <name type="scientific">Pyrenophora tritici-repentis</name>
    <dbReference type="NCBI Taxonomy" id="45151"/>
    <lineage>
        <taxon>Eukaryota</taxon>
        <taxon>Fungi</taxon>
        <taxon>Dikarya</taxon>
        <taxon>Ascomycota</taxon>
        <taxon>Pezizomycotina</taxon>
        <taxon>Dothideomycetes</taxon>
        <taxon>Pleosporomycetidae</taxon>
        <taxon>Pleosporales</taxon>
        <taxon>Pleosporineae</taxon>
        <taxon>Pleosporaceae</taxon>
        <taxon>Pyrenophora</taxon>
    </lineage>
</organism>
<feature type="compositionally biased region" description="Basic residues" evidence="1">
    <location>
        <begin position="151"/>
        <end position="160"/>
    </location>
</feature>
<protein>
    <submittedName>
        <fullName evidence="3">Uncharacterized protein</fullName>
    </submittedName>
</protein>
<feature type="compositionally biased region" description="Basic and acidic residues" evidence="1">
    <location>
        <begin position="368"/>
        <end position="377"/>
    </location>
</feature>
<comment type="caution">
    <text evidence="3">The sequence shown here is derived from an EMBL/GenBank/DDBJ whole genome shotgun (WGS) entry which is preliminary data.</text>
</comment>
<feature type="region of interest" description="Disordered" evidence="1">
    <location>
        <begin position="368"/>
        <end position="447"/>
    </location>
</feature>
<reference evidence="3" key="2">
    <citation type="submission" date="2021-05" db="EMBL/GenBank/DDBJ databases">
        <authorList>
            <person name="Moolhuijzen P.M."/>
            <person name="Moffat C.S."/>
        </authorList>
    </citation>
    <scope>NUCLEOTIDE SEQUENCE</scope>
    <source>
        <strain evidence="3">86-124</strain>
    </source>
</reference>
<keyword evidence="4" id="KW-1185">Reference proteome</keyword>
<evidence type="ECO:0000313" key="3">
    <source>
        <dbReference type="EMBL" id="KAI1509630.1"/>
    </source>
</evidence>
<name>A0A2W1CYI8_9PLEO</name>
<reference evidence="3" key="3">
    <citation type="journal article" date="2022" name="bioRxiv">
        <title>A global pangenome for the wheat fungal pathogen Pyrenophora tritici-repentis and prediction of effector protein structural homology.</title>
        <authorList>
            <person name="Moolhuijzen P."/>
            <person name="See P.T."/>
            <person name="Shi G."/>
            <person name="Powell H.R."/>
            <person name="Cockram J."/>
            <person name="Jorgensen L.N."/>
            <person name="Benslimane H."/>
            <person name="Strelkov S.E."/>
            <person name="Turner J."/>
            <person name="Liu Z."/>
            <person name="Moffat C.S."/>
        </authorList>
    </citation>
    <scope>NUCLEOTIDE SEQUENCE</scope>
    <source>
        <strain evidence="3">86-124</strain>
    </source>
</reference>
<reference evidence="2" key="1">
    <citation type="journal article" date="2018" name="BMC Genomics">
        <title>Comparative genomics of the wheat fungal pathogen Pyrenophora tritici-repentis reveals chromosomal variations and genome plasticity.</title>
        <authorList>
            <person name="Moolhuijzen P."/>
            <person name="See P.T."/>
            <person name="Hane J.K."/>
            <person name="Shi G."/>
            <person name="Liu Z."/>
            <person name="Oliver R.P."/>
            <person name="Moffat C.S."/>
        </authorList>
    </citation>
    <scope>NUCLEOTIDE SEQUENCE [LARGE SCALE GENOMIC DNA]</scope>
    <source>
        <strain evidence="2">M4</strain>
    </source>
</reference>
<feature type="compositionally biased region" description="Basic and acidic residues" evidence="1">
    <location>
        <begin position="409"/>
        <end position="435"/>
    </location>
</feature>
<dbReference type="SUPFAM" id="SSF52540">
    <property type="entry name" value="P-loop containing nucleoside triphosphate hydrolases"/>
    <property type="match status" value="1"/>
</dbReference>